<name>D6WZD3_TRICA</name>
<sequence length="84" mass="9567">MGIGDVEVCDESTMSRVIRAGLKMEMSRRLCACRRDTASSLRSRPRDEAFLPTCSQFVRFPINSNQSRRTLEEMDQGLPSRGRI</sequence>
<reference evidence="1 2" key="2">
    <citation type="journal article" date="2010" name="Nucleic Acids Res.">
        <title>BeetleBase in 2010: revisions to provide comprehensive genomic information for Tribolium castaneum.</title>
        <authorList>
            <person name="Kim H.S."/>
            <person name="Murphy T."/>
            <person name="Xia J."/>
            <person name="Caragea D."/>
            <person name="Park Y."/>
            <person name="Beeman R.W."/>
            <person name="Lorenzen M.D."/>
            <person name="Butcher S."/>
            <person name="Manak J.R."/>
            <person name="Brown S.J."/>
        </authorList>
    </citation>
    <scope>GENOME REANNOTATION</scope>
    <source>
        <strain evidence="1 2">Georgia GA2</strain>
    </source>
</reference>
<dbReference type="EMBL" id="KQ971372">
    <property type="protein sequence ID" value="EFA09725.1"/>
    <property type="molecule type" value="Genomic_DNA"/>
</dbReference>
<reference evidence="1 2" key="1">
    <citation type="journal article" date="2008" name="Nature">
        <title>The genome of the model beetle and pest Tribolium castaneum.</title>
        <authorList>
            <consortium name="Tribolium Genome Sequencing Consortium"/>
            <person name="Richards S."/>
            <person name="Gibbs R.A."/>
            <person name="Weinstock G.M."/>
            <person name="Brown S.J."/>
            <person name="Denell R."/>
            <person name="Beeman R.W."/>
            <person name="Gibbs R."/>
            <person name="Beeman R.W."/>
            <person name="Brown S.J."/>
            <person name="Bucher G."/>
            <person name="Friedrich M."/>
            <person name="Grimmelikhuijzen C.J."/>
            <person name="Klingler M."/>
            <person name="Lorenzen M."/>
            <person name="Richards S."/>
            <person name="Roth S."/>
            <person name="Schroder R."/>
            <person name="Tautz D."/>
            <person name="Zdobnov E.M."/>
            <person name="Muzny D."/>
            <person name="Gibbs R.A."/>
            <person name="Weinstock G.M."/>
            <person name="Attaway T."/>
            <person name="Bell S."/>
            <person name="Buhay C.J."/>
            <person name="Chandrabose M.N."/>
            <person name="Chavez D."/>
            <person name="Clerk-Blankenburg K.P."/>
            <person name="Cree A."/>
            <person name="Dao M."/>
            <person name="Davis C."/>
            <person name="Chacko J."/>
            <person name="Dinh H."/>
            <person name="Dugan-Rocha S."/>
            <person name="Fowler G."/>
            <person name="Garner T.T."/>
            <person name="Garnes J."/>
            <person name="Gnirke A."/>
            <person name="Hawes A."/>
            <person name="Hernandez J."/>
            <person name="Hines S."/>
            <person name="Holder M."/>
            <person name="Hume J."/>
            <person name="Jhangiani S.N."/>
            <person name="Joshi V."/>
            <person name="Khan Z.M."/>
            <person name="Jackson L."/>
            <person name="Kovar C."/>
            <person name="Kowis A."/>
            <person name="Lee S."/>
            <person name="Lewis L.R."/>
            <person name="Margolis J."/>
            <person name="Morgan M."/>
            <person name="Nazareth L.V."/>
            <person name="Nguyen N."/>
            <person name="Okwuonu G."/>
            <person name="Parker D."/>
            <person name="Richards S."/>
            <person name="Ruiz S.J."/>
            <person name="Santibanez J."/>
            <person name="Savard J."/>
            <person name="Scherer S.E."/>
            <person name="Schneider B."/>
            <person name="Sodergren E."/>
            <person name="Tautz D."/>
            <person name="Vattahil S."/>
            <person name="Villasana D."/>
            <person name="White C.S."/>
            <person name="Wright R."/>
            <person name="Park Y."/>
            <person name="Beeman R.W."/>
            <person name="Lord J."/>
            <person name="Oppert B."/>
            <person name="Lorenzen M."/>
            <person name="Brown S."/>
            <person name="Wang L."/>
            <person name="Savard J."/>
            <person name="Tautz D."/>
            <person name="Richards S."/>
            <person name="Weinstock G."/>
            <person name="Gibbs R.A."/>
            <person name="Liu Y."/>
            <person name="Worley K."/>
            <person name="Weinstock G."/>
            <person name="Elsik C.G."/>
            <person name="Reese J.T."/>
            <person name="Elhaik E."/>
            <person name="Landan G."/>
            <person name="Graur D."/>
            <person name="Arensburger P."/>
            <person name="Atkinson P."/>
            <person name="Beeman R.W."/>
            <person name="Beidler J."/>
            <person name="Brown S.J."/>
            <person name="Demuth J.P."/>
            <person name="Drury D.W."/>
            <person name="Du Y.Z."/>
            <person name="Fujiwara H."/>
            <person name="Lorenzen M."/>
            <person name="Maselli V."/>
            <person name="Osanai M."/>
            <person name="Park Y."/>
            <person name="Robertson H.M."/>
            <person name="Tu Z."/>
            <person name="Wang J.J."/>
            <person name="Wang S."/>
            <person name="Richards S."/>
            <person name="Song H."/>
            <person name="Zhang L."/>
            <person name="Sodergren E."/>
            <person name="Werner D."/>
            <person name="Stanke M."/>
            <person name="Morgenstern B."/>
            <person name="Solovyev V."/>
            <person name="Kosarev P."/>
            <person name="Brown G."/>
            <person name="Chen H.C."/>
            <person name="Ermolaeva O."/>
            <person name="Hlavina W."/>
            <person name="Kapustin Y."/>
            <person name="Kiryutin B."/>
            <person name="Kitts P."/>
            <person name="Maglott D."/>
            <person name="Pruitt K."/>
            <person name="Sapojnikov V."/>
            <person name="Souvorov A."/>
            <person name="Mackey A.J."/>
            <person name="Waterhouse R.M."/>
            <person name="Wyder S."/>
            <person name="Zdobnov E.M."/>
            <person name="Zdobnov E.M."/>
            <person name="Wyder S."/>
            <person name="Kriventseva E.V."/>
            <person name="Kadowaki T."/>
            <person name="Bork P."/>
            <person name="Aranda M."/>
            <person name="Bao R."/>
            <person name="Beermann A."/>
            <person name="Berns N."/>
            <person name="Bolognesi R."/>
            <person name="Bonneton F."/>
            <person name="Bopp D."/>
            <person name="Brown S.J."/>
            <person name="Bucher G."/>
            <person name="Butts T."/>
            <person name="Chaumot A."/>
            <person name="Denell R.E."/>
            <person name="Ferrier D.E."/>
            <person name="Friedrich M."/>
            <person name="Gordon C.M."/>
            <person name="Jindra M."/>
            <person name="Klingler M."/>
            <person name="Lan Q."/>
            <person name="Lattorff H.M."/>
            <person name="Laudet V."/>
            <person name="von Levetsow C."/>
            <person name="Liu Z."/>
            <person name="Lutz R."/>
            <person name="Lynch J.A."/>
            <person name="da Fonseca R.N."/>
            <person name="Posnien N."/>
            <person name="Reuter R."/>
            <person name="Roth S."/>
            <person name="Savard J."/>
            <person name="Schinko J.B."/>
            <person name="Schmitt C."/>
            <person name="Schoppmeier M."/>
            <person name="Schroder R."/>
            <person name="Shippy T.D."/>
            <person name="Simonnet F."/>
            <person name="Marques-Souza H."/>
            <person name="Tautz D."/>
            <person name="Tomoyasu Y."/>
            <person name="Trauner J."/>
            <person name="Van der Zee M."/>
            <person name="Vervoort M."/>
            <person name="Wittkopp N."/>
            <person name="Wimmer E.A."/>
            <person name="Yang X."/>
            <person name="Jones A.K."/>
            <person name="Sattelle D.B."/>
            <person name="Ebert P.R."/>
            <person name="Nelson D."/>
            <person name="Scott J.G."/>
            <person name="Beeman R.W."/>
            <person name="Muthukrishnan S."/>
            <person name="Kramer K.J."/>
            <person name="Arakane Y."/>
            <person name="Beeman R.W."/>
            <person name="Zhu Q."/>
            <person name="Hogenkamp D."/>
            <person name="Dixit R."/>
            <person name="Oppert B."/>
            <person name="Jiang H."/>
            <person name="Zou Z."/>
            <person name="Marshall J."/>
            <person name="Elpidina E."/>
            <person name="Vinokurov K."/>
            <person name="Oppert C."/>
            <person name="Zou Z."/>
            <person name="Evans J."/>
            <person name="Lu Z."/>
            <person name="Zhao P."/>
            <person name="Sumathipala N."/>
            <person name="Altincicek B."/>
            <person name="Vilcinskas A."/>
            <person name="Williams M."/>
            <person name="Hultmark D."/>
            <person name="Hetru C."/>
            <person name="Jiang H."/>
            <person name="Grimmelikhuijzen C.J."/>
            <person name="Hauser F."/>
            <person name="Cazzamali G."/>
            <person name="Williamson M."/>
            <person name="Park Y."/>
            <person name="Li B."/>
            <person name="Tanaka Y."/>
            <person name="Predel R."/>
            <person name="Neupert S."/>
            <person name="Schachtner J."/>
            <person name="Verleyen P."/>
            <person name="Raible F."/>
            <person name="Bork P."/>
            <person name="Friedrich M."/>
            <person name="Walden K.K."/>
            <person name="Robertson H.M."/>
            <person name="Angeli S."/>
            <person name="Foret S."/>
            <person name="Bucher G."/>
            <person name="Schuetz S."/>
            <person name="Maleszka R."/>
            <person name="Wimmer E.A."/>
            <person name="Beeman R.W."/>
            <person name="Lorenzen M."/>
            <person name="Tomoyasu Y."/>
            <person name="Miller S.C."/>
            <person name="Grossmann D."/>
            <person name="Bucher G."/>
        </authorList>
    </citation>
    <scope>NUCLEOTIDE SEQUENCE [LARGE SCALE GENOMIC DNA]</scope>
    <source>
        <strain evidence="1 2">Georgia GA2</strain>
    </source>
</reference>
<accession>D6WZD3</accession>
<gene>
    <name evidence="1" type="primary">GLEAN_11858</name>
    <name evidence="1" type="ORF">TcasGA2_TC011858</name>
</gene>
<organism evidence="1 2">
    <name type="scientific">Tribolium castaneum</name>
    <name type="common">Red flour beetle</name>
    <dbReference type="NCBI Taxonomy" id="7070"/>
    <lineage>
        <taxon>Eukaryota</taxon>
        <taxon>Metazoa</taxon>
        <taxon>Ecdysozoa</taxon>
        <taxon>Arthropoda</taxon>
        <taxon>Hexapoda</taxon>
        <taxon>Insecta</taxon>
        <taxon>Pterygota</taxon>
        <taxon>Neoptera</taxon>
        <taxon>Endopterygota</taxon>
        <taxon>Coleoptera</taxon>
        <taxon>Polyphaga</taxon>
        <taxon>Cucujiformia</taxon>
        <taxon>Tenebrionidae</taxon>
        <taxon>Tenebrionidae incertae sedis</taxon>
        <taxon>Tribolium</taxon>
    </lineage>
</organism>
<dbReference type="AlphaFoldDB" id="D6WZD3"/>
<proteinExistence type="predicted"/>
<dbReference type="Proteomes" id="UP000007266">
    <property type="component" value="Linkage group 9"/>
</dbReference>
<dbReference type="HOGENOM" id="CLU_2530412_0_0_1"/>
<protein>
    <submittedName>
        <fullName evidence="1">Uncharacterized protein</fullName>
    </submittedName>
</protein>
<dbReference type="InParanoid" id="D6WZD3"/>
<evidence type="ECO:0000313" key="1">
    <source>
        <dbReference type="EMBL" id="EFA09725.1"/>
    </source>
</evidence>
<evidence type="ECO:0000313" key="2">
    <source>
        <dbReference type="Proteomes" id="UP000007266"/>
    </source>
</evidence>
<keyword evidence="2" id="KW-1185">Reference proteome</keyword>